<dbReference type="SUPFAM" id="SSF46785">
    <property type="entry name" value="Winged helix' DNA-binding domain"/>
    <property type="match status" value="1"/>
</dbReference>
<evidence type="ECO:0000259" key="4">
    <source>
        <dbReference type="PROSITE" id="PS50949"/>
    </source>
</evidence>
<gene>
    <name evidence="5" type="ORF">ACFSKO_02760</name>
</gene>
<dbReference type="RefSeq" id="WP_380248169.1">
    <property type="nucleotide sequence ID" value="NZ_JBHUII010000001.1"/>
</dbReference>
<dbReference type="InterPro" id="IPR036388">
    <property type="entry name" value="WH-like_DNA-bd_sf"/>
</dbReference>
<dbReference type="InterPro" id="IPR000524">
    <property type="entry name" value="Tscrpt_reg_HTH_GntR"/>
</dbReference>
<dbReference type="Proteomes" id="UP001597294">
    <property type="component" value="Unassembled WGS sequence"/>
</dbReference>
<feature type="domain" description="HTH gntR-type" evidence="4">
    <location>
        <begin position="26"/>
        <end position="93"/>
    </location>
</feature>
<organism evidence="5 6">
    <name type="scientific">Kiloniella antarctica</name>
    <dbReference type="NCBI Taxonomy" id="1550907"/>
    <lineage>
        <taxon>Bacteria</taxon>
        <taxon>Pseudomonadati</taxon>
        <taxon>Pseudomonadota</taxon>
        <taxon>Alphaproteobacteria</taxon>
        <taxon>Rhodospirillales</taxon>
        <taxon>Kiloniellaceae</taxon>
        <taxon>Kiloniella</taxon>
    </lineage>
</organism>
<dbReference type="SMART" id="SM00345">
    <property type="entry name" value="HTH_GNTR"/>
    <property type="match status" value="1"/>
</dbReference>
<dbReference type="Pfam" id="PF07729">
    <property type="entry name" value="FCD"/>
    <property type="match status" value="1"/>
</dbReference>
<keyword evidence="1" id="KW-0805">Transcription regulation</keyword>
<evidence type="ECO:0000256" key="2">
    <source>
        <dbReference type="ARBA" id="ARBA00023125"/>
    </source>
</evidence>
<evidence type="ECO:0000313" key="5">
    <source>
        <dbReference type="EMBL" id="MFD2204511.1"/>
    </source>
</evidence>
<reference evidence="6" key="1">
    <citation type="journal article" date="2019" name="Int. J. Syst. Evol. Microbiol.">
        <title>The Global Catalogue of Microorganisms (GCM) 10K type strain sequencing project: providing services to taxonomists for standard genome sequencing and annotation.</title>
        <authorList>
            <consortium name="The Broad Institute Genomics Platform"/>
            <consortium name="The Broad Institute Genome Sequencing Center for Infectious Disease"/>
            <person name="Wu L."/>
            <person name="Ma J."/>
        </authorList>
    </citation>
    <scope>NUCLEOTIDE SEQUENCE [LARGE SCALE GENOMIC DNA]</scope>
    <source>
        <strain evidence="6">CGMCC 4.7192</strain>
    </source>
</reference>
<evidence type="ECO:0000313" key="6">
    <source>
        <dbReference type="Proteomes" id="UP001597294"/>
    </source>
</evidence>
<dbReference type="Gene3D" id="1.20.120.530">
    <property type="entry name" value="GntR ligand-binding domain-like"/>
    <property type="match status" value="1"/>
</dbReference>
<dbReference type="Gene3D" id="1.10.10.10">
    <property type="entry name" value="Winged helix-like DNA-binding domain superfamily/Winged helix DNA-binding domain"/>
    <property type="match status" value="1"/>
</dbReference>
<dbReference type="SUPFAM" id="SSF48008">
    <property type="entry name" value="GntR ligand-binding domain-like"/>
    <property type="match status" value="1"/>
</dbReference>
<dbReference type="SMART" id="SM00895">
    <property type="entry name" value="FCD"/>
    <property type="match status" value="1"/>
</dbReference>
<dbReference type="PANTHER" id="PTHR43537:SF41">
    <property type="entry name" value="TRANSCRIPTIONAL REGULATORY PROTEIN"/>
    <property type="match status" value="1"/>
</dbReference>
<protein>
    <submittedName>
        <fullName evidence="5">GntR family transcriptional regulator</fullName>
    </submittedName>
</protein>
<accession>A0ABW5BIB4</accession>
<keyword evidence="6" id="KW-1185">Reference proteome</keyword>
<dbReference type="InterPro" id="IPR011711">
    <property type="entry name" value="GntR_C"/>
</dbReference>
<dbReference type="PANTHER" id="PTHR43537">
    <property type="entry name" value="TRANSCRIPTIONAL REGULATOR, GNTR FAMILY"/>
    <property type="match status" value="1"/>
</dbReference>
<name>A0ABW5BIB4_9PROT</name>
<evidence type="ECO:0000256" key="3">
    <source>
        <dbReference type="ARBA" id="ARBA00023163"/>
    </source>
</evidence>
<keyword evidence="3" id="KW-0804">Transcription</keyword>
<dbReference type="PROSITE" id="PS50949">
    <property type="entry name" value="HTH_GNTR"/>
    <property type="match status" value="1"/>
</dbReference>
<proteinExistence type="predicted"/>
<keyword evidence="2" id="KW-0238">DNA-binding</keyword>
<sequence>MAHPPKASNETDDLKAIVSRFTDEQVSTPVFVANVLREAIISGTLPAHSLVRQDTAADSMGVSKIPVREALRTLEGENLISFERNRGARVLPGSITEMMEIFELRKIIEPHLLSLSVPNLSEEDLLLAQSLVQKETFSTNQKELGQLNRQFHEVILSGARETIGYRFQSILFTASERYLRISLKEPQSQTRSNYEHQQLLKACMTKDQGLAANLLIKHLESAQAVIHEKLQLDKSVDP</sequence>
<dbReference type="InterPro" id="IPR036390">
    <property type="entry name" value="WH_DNA-bd_sf"/>
</dbReference>
<dbReference type="InterPro" id="IPR008920">
    <property type="entry name" value="TF_FadR/GntR_C"/>
</dbReference>
<dbReference type="EMBL" id="JBHUII010000001">
    <property type="protein sequence ID" value="MFD2204511.1"/>
    <property type="molecule type" value="Genomic_DNA"/>
</dbReference>
<evidence type="ECO:0000256" key="1">
    <source>
        <dbReference type="ARBA" id="ARBA00023015"/>
    </source>
</evidence>
<dbReference type="Pfam" id="PF00392">
    <property type="entry name" value="GntR"/>
    <property type="match status" value="1"/>
</dbReference>
<comment type="caution">
    <text evidence="5">The sequence shown here is derived from an EMBL/GenBank/DDBJ whole genome shotgun (WGS) entry which is preliminary data.</text>
</comment>